<accession>A0ABD3CK00</accession>
<evidence type="ECO:0000256" key="2">
    <source>
        <dbReference type="SAM" id="MobiDB-lite"/>
    </source>
</evidence>
<dbReference type="EMBL" id="JAVIJP010000034">
    <property type="protein sequence ID" value="KAL3629797.1"/>
    <property type="molecule type" value="Genomic_DNA"/>
</dbReference>
<dbReference type="AlphaFoldDB" id="A0ABD3CK00"/>
<evidence type="ECO:0000313" key="4">
    <source>
        <dbReference type="EMBL" id="KAL3629797.1"/>
    </source>
</evidence>
<evidence type="ECO:0000256" key="1">
    <source>
        <dbReference type="PROSITE-ProRule" id="PRU00047"/>
    </source>
</evidence>
<gene>
    <name evidence="4" type="ORF">CASFOL_027019</name>
</gene>
<feature type="domain" description="CCHC-type" evidence="3">
    <location>
        <begin position="377"/>
        <end position="390"/>
    </location>
</feature>
<evidence type="ECO:0000313" key="5">
    <source>
        <dbReference type="Proteomes" id="UP001632038"/>
    </source>
</evidence>
<keyword evidence="1" id="KW-0862">Zinc</keyword>
<sequence length="409" mass="45925">MHPIDDEELRSTATLQSTSDSPIHRRQPPDVDRVFSPAPAASDRRRSRRQPAPPGSDSLFRRLRQPDPTAPLPGDDAPLSDGHLLQFGDFPAATYDLDGLVIEFGTHGFDELDDPSPTNSPTSKVPSLEMSKNPLSSILDQNRLTGSNYQDWIRSLKLVLTLDDLVYVLTEVPPDSLPPTATEADLAKLAKWKKDDVTARCYMIASMIPEMQRKYETFEHASDIARHLESCYSENMRASRYAATRELVTMRLREGASVHEHGLKMMTLLEKLVNLEVVLPHQLSVDLILLSLPSSYEPFIVNYNMNKLEPPMDELLNMLVSFESTIRKEKPVLLVAPGRKSLSPKKRKSFALGKRFEKGDTSGVKKDKVGKQVADVCHFCGKAGHWRRNCTAYLNQKRSDTAHDPKPKT</sequence>
<feature type="region of interest" description="Disordered" evidence="2">
    <location>
        <begin position="1"/>
        <end position="80"/>
    </location>
</feature>
<protein>
    <recommendedName>
        <fullName evidence="3">CCHC-type domain-containing protein</fullName>
    </recommendedName>
</protein>
<dbReference type="SMART" id="SM00343">
    <property type="entry name" value="ZnF_C2HC"/>
    <property type="match status" value="1"/>
</dbReference>
<comment type="caution">
    <text evidence="4">The sequence shown here is derived from an EMBL/GenBank/DDBJ whole genome shotgun (WGS) entry which is preliminary data.</text>
</comment>
<name>A0ABD3CK00_9LAMI</name>
<feature type="compositionally biased region" description="Polar residues" evidence="2">
    <location>
        <begin position="11"/>
        <end position="21"/>
    </location>
</feature>
<reference evidence="5" key="1">
    <citation type="journal article" date="2024" name="IScience">
        <title>Strigolactones Initiate the Formation of Haustorium-like Structures in Castilleja.</title>
        <authorList>
            <person name="Buerger M."/>
            <person name="Peterson D."/>
            <person name="Chory J."/>
        </authorList>
    </citation>
    <scope>NUCLEOTIDE SEQUENCE [LARGE SCALE GENOMIC DNA]</scope>
</reference>
<dbReference type="Proteomes" id="UP001632038">
    <property type="component" value="Unassembled WGS sequence"/>
</dbReference>
<keyword evidence="1" id="KW-0479">Metal-binding</keyword>
<dbReference type="Pfam" id="PF00098">
    <property type="entry name" value="zf-CCHC"/>
    <property type="match status" value="1"/>
</dbReference>
<feature type="compositionally biased region" description="Polar residues" evidence="2">
    <location>
        <begin position="116"/>
        <end position="125"/>
    </location>
</feature>
<dbReference type="Pfam" id="PF14223">
    <property type="entry name" value="Retrotran_gag_2"/>
    <property type="match status" value="1"/>
</dbReference>
<keyword evidence="1" id="KW-0863">Zinc-finger</keyword>
<feature type="region of interest" description="Disordered" evidence="2">
    <location>
        <begin position="108"/>
        <end position="130"/>
    </location>
</feature>
<dbReference type="PROSITE" id="PS50158">
    <property type="entry name" value="ZF_CCHC"/>
    <property type="match status" value="1"/>
</dbReference>
<dbReference type="InterPro" id="IPR001878">
    <property type="entry name" value="Znf_CCHC"/>
</dbReference>
<evidence type="ECO:0000259" key="3">
    <source>
        <dbReference type="PROSITE" id="PS50158"/>
    </source>
</evidence>
<dbReference type="PANTHER" id="PTHR35317:SF5">
    <property type="entry name" value="CCHC-TYPE DOMAIN-CONTAINING PROTEIN"/>
    <property type="match status" value="1"/>
</dbReference>
<dbReference type="SUPFAM" id="SSF57756">
    <property type="entry name" value="Retrovirus zinc finger-like domains"/>
    <property type="match status" value="1"/>
</dbReference>
<dbReference type="GO" id="GO:0008270">
    <property type="term" value="F:zinc ion binding"/>
    <property type="evidence" value="ECO:0007669"/>
    <property type="project" value="UniProtKB-KW"/>
</dbReference>
<keyword evidence="5" id="KW-1185">Reference proteome</keyword>
<proteinExistence type="predicted"/>
<organism evidence="4 5">
    <name type="scientific">Castilleja foliolosa</name>
    <dbReference type="NCBI Taxonomy" id="1961234"/>
    <lineage>
        <taxon>Eukaryota</taxon>
        <taxon>Viridiplantae</taxon>
        <taxon>Streptophyta</taxon>
        <taxon>Embryophyta</taxon>
        <taxon>Tracheophyta</taxon>
        <taxon>Spermatophyta</taxon>
        <taxon>Magnoliopsida</taxon>
        <taxon>eudicotyledons</taxon>
        <taxon>Gunneridae</taxon>
        <taxon>Pentapetalae</taxon>
        <taxon>asterids</taxon>
        <taxon>lamiids</taxon>
        <taxon>Lamiales</taxon>
        <taxon>Orobanchaceae</taxon>
        <taxon>Pedicularideae</taxon>
        <taxon>Castillejinae</taxon>
        <taxon>Castilleja</taxon>
    </lineage>
</organism>
<dbReference type="PANTHER" id="PTHR35317">
    <property type="entry name" value="OS04G0629600 PROTEIN"/>
    <property type="match status" value="1"/>
</dbReference>
<dbReference type="InterPro" id="IPR036875">
    <property type="entry name" value="Znf_CCHC_sf"/>
</dbReference>